<dbReference type="FunFam" id="2.60.40.1110:FF:000004">
    <property type="entry name" value="Voltage-sensor containing phosphatase"/>
    <property type="match status" value="1"/>
</dbReference>
<dbReference type="SUPFAM" id="SSF52799">
    <property type="entry name" value="(Phosphotyrosine protein) phosphatases II"/>
    <property type="match status" value="1"/>
</dbReference>
<dbReference type="Pfam" id="PF22785">
    <property type="entry name" value="Tc-R-P"/>
    <property type="match status" value="1"/>
</dbReference>
<keyword evidence="8" id="KW-0966">Cell projection</keyword>
<keyword evidence="15" id="KW-1185">Reference proteome</keyword>
<dbReference type="InterPro" id="IPR016130">
    <property type="entry name" value="Tyr_Pase_AS"/>
</dbReference>
<evidence type="ECO:0000259" key="11">
    <source>
        <dbReference type="PROSITE" id="PS50056"/>
    </source>
</evidence>
<feature type="domain" description="Tyrosine specific protein phosphatases" evidence="11">
    <location>
        <begin position="346"/>
        <end position="406"/>
    </location>
</feature>
<evidence type="ECO:0000256" key="3">
    <source>
        <dbReference type="ARBA" id="ARBA00007881"/>
    </source>
</evidence>
<dbReference type="AlphaFoldDB" id="A0AA35JZV3"/>
<dbReference type="SUPFAM" id="SSF81324">
    <property type="entry name" value="Voltage-gated potassium channels"/>
    <property type="match status" value="1"/>
</dbReference>
<dbReference type="InterPro" id="IPR051281">
    <property type="entry name" value="Dual-spec_lipid-protein_phosph"/>
</dbReference>
<dbReference type="PROSITE" id="PS00383">
    <property type="entry name" value="TYR_PHOSPHATASE_1"/>
    <property type="match status" value="1"/>
</dbReference>
<evidence type="ECO:0000256" key="10">
    <source>
        <dbReference type="SAM" id="Phobius"/>
    </source>
</evidence>
<evidence type="ECO:0000259" key="13">
    <source>
        <dbReference type="PROSITE" id="PS51182"/>
    </source>
</evidence>
<name>A0AA35JZV3_9SAUR</name>
<dbReference type="InterPro" id="IPR000387">
    <property type="entry name" value="Tyr_Pase_dom"/>
</dbReference>
<dbReference type="InterPro" id="IPR027359">
    <property type="entry name" value="Volt_channel_dom_sf"/>
</dbReference>
<dbReference type="EMBL" id="OX395128">
    <property type="protein sequence ID" value="CAI5769221.1"/>
    <property type="molecule type" value="Genomic_DNA"/>
</dbReference>
<evidence type="ECO:0000256" key="7">
    <source>
        <dbReference type="ARBA" id="ARBA00023136"/>
    </source>
</evidence>
<keyword evidence="6 10" id="KW-1133">Transmembrane helix</keyword>
<dbReference type="InterPro" id="IPR035892">
    <property type="entry name" value="C2_domain_sf"/>
</dbReference>
<dbReference type="InterPro" id="IPR005821">
    <property type="entry name" value="Ion_trans_dom"/>
</dbReference>
<dbReference type="CDD" id="cd14510">
    <property type="entry name" value="PTP_VSP_TPTE"/>
    <property type="match status" value="1"/>
</dbReference>
<dbReference type="GO" id="GO:0016020">
    <property type="term" value="C:membrane"/>
    <property type="evidence" value="ECO:0007669"/>
    <property type="project" value="UniProtKB-SubCell"/>
</dbReference>
<dbReference type="Gene3D" id="2.60.40.1110">
    <property type="match status" value="1"/>
</dbReference>
<dbReference type="GO" id="GO:0016314">
    <property type="term" value="F:phosphatidylinositol-3,4,5-trisphosphate 3-phosphatase activity"/>
    <property type="evidence" value="ECO:0007669"/>
    <property type="project" value="TreeGrafter"/>
</dbReference>
<dbReference type="GO" id="GO:0005829">
    <property type="term" value="C:cytosol"/>
    <property type="evidence" value="ECO:0007669"/>
    <property type="project" value="TreeGrafter"/>
</dbReference>
<dbReference type="InterPro" id="IPR003595">
    <property type="entry name" value="Tyr_Pase_cat"/>
</dbReference>
<feature type="transmembrane region" description="Helical" evidence="10">
    <location>
        <begin position="162"/>
        <end position="180"/>
    </location>
</feature>
<dbReference type="GO" id="GO:0005216">
    <property type="term" value="F:monoatomic ion channel activity"/>
    <property type="evidence" value="ECO:0007669"/>
    <property type="project" value="InterPro"/>
</dbReference>
<dbReference type="Pfam" id="PF10409">
    <property type="entry name" value="PTEN_C2"/>
    <property type="match status" value="1"/>
</dbReference>
<dbReference type="Gene3D" id="3.90.190.10">
    <property type="entry name" value="Protein tyrosine phosphatase superfamily"/>
    <property type="match status" value="1"/>
</dbReference>
<dbReference type="PROSITE" id="PS51181">
    <property type="entry name" value="PPASE_TENSIN"/>
    <property type="match status" value="1"/>
</dbReference>
<dbReference type="InterPro" id="IPR029023">
    <property type="entry name" value="Tensin_phosphatase"/>
</dbReference>
<protein>
    <submittedName>
        <fullName evidence="14">Phosphatidylinositol 3,4,5-trisphosphate 3-phosphatase TPTE2-like isoform X1</fullName>
    </submittedName>
</protein>
<feature type="domain" description="Phosphatase tensin-type" evidence="12">
    <location>
        <begin position="261"/>
        <end position="437"/>
    </location>
</feature>
<keyword evidence="4 10" id="KW-0812">Transmembrane</keyword>
<evidence type="ECO:0000256" key="9">
    <source>
        <dbReference type="SAM" id="MobiDB-lite"/>
    </source>
</evidence>
<evidence type="ECO:0000313" key="15">
    <source>
        <dbReference type="Proteomes" id="UP001178461"/>
    </source>
</evidence>
<comment type="similarity">
    <text evidence="3">Belongs to the PTEN phosphatase protein family.</text>
</comment>
<dbReference type="PROSITE" id="PS51182">
    <property type="entry name" value="C2_TENSIN"/>
    <property type="match status" value="1"/>
</dbReference>
<comment type="subcellular location">
    <subcellularLocation>
        <location evidence="2">Cell projection</location>
    </subcellularLocation>
    <subcellularLocation>
        <location evidence="1">Membrane</location>
        <topology evidence="1">Multi-pass membrane protein</topology>
    </subcellularLocation>
</comment>
<evidence type="ECO:0000256" key="5">
    <source>
        <dbReference type="ARBA" id="ARBA00022801"/>
    </source>
</evidence>
<reference evidence="14" key="1">
    <citation type="submission" date="2022-12" db="EMBL/GenBank/DDBJ databases">
        <authorList>
            <person name="Alioto T."/>
            <person name="Alioto T."/>
            <person name="Gomez Garrido J."/>
        </authorList>
    </citation>
    <scope>NUCLEOTIDE SEQUENCE</scope>
</reference>
<feature type="domain" description="C2 tensin-type" evidence="13">
    <location>
        <begin position="444"/>
        <end position="581"/>
    </location>
</feature>
<dbReference type="GO" id="GO:0042995">
    <property type="term" value="C:cell projection"/>
    <property type="evidence" value="ECO:0007669"/>
    <property type="project" value="UniProtKB-SubCell"/>
</dbReference>
<evidence type="ECO:0000313" key="14">
    <source>
        <dbReference type="EMBL" id="CAI5769221.1"/>
    </source>
</evidence>
<evidence type="ECO:0000256" key="2">
    <source>
        <dbReference type="ARBA" id="ARBA00004316"/>
    </source>
</evidence>
<accession>A0AA35JZV3</accession>
<dbReference type="Gene3D" id="1.20.120.350">
    <property type="entry name" value="Voltage-gated potassium channels. Chain C"/>
    <property type="match status" value="1"/>
</dbReference>
<proteinExistence type="inferred from homology"/>
<dbReference type="SMART" id="SM01326">
    <property type="entry name" value="PTEN_C2"/>
    <property type="match status" value="1"/>
</dbReference>
<evidence type="ECO:0000256" key="4">
    <source>
        <dbReference type="ARBA" id="ARBA00022692"/>
    </source>
</evidence>
<dbReference type="PROSITE" id="PS50056">
    <property type="entry name" value="TYR_PHOSPHATASE_2"/>
    <property type="match status" value="1"/>
</dbReference>
<dbReference type="Proteomes" id="UP001178461">
    <property type="component" value="Chromosome 3"/>
</dbReference>
<feature type="region of interest" description="Disordered" evidence="9">
    <location>
        <begin position="1"/>
        <end position="58"/>
    </location>
</feature>
<feature type="transmembrane region" description="Helical" evidence="10">
    <location>
        <begin position="192"/>
        <end position="211"/>
    </location>
</feature>
<keyword evidence="7 10" id="KW-0472">Membrane</keyword>
<dbReference type="SMART" id="SM00404">
    <property type="entry name" value="PTPc_motif"/>
    <property type="match status" value="1"/>
</dbReference>
<evidence type="ECO:0000259" key="12">
    <source>
        <dbReference type="PROSITE" id="PS51181"/>
    </source>
</evidence>
<dbReference type="InterPro" id="IPR045102">
    <property type="entry name" value="PTP_VSP_TPTE"/>
</dbReference>
<gene>
    <name evidence="14" type="ORF">PODLI_1B002122</name>
</gene>
<dbReference type="Pfam" id="PF00520">
    <property type="entry name" value="Ion_trans"/>
    <property type="match status" value="1"/>
</dbReference>
<dbReference type="SUPFAM" id="SSF49562">
    <property type="entry name" value="C2 domain (Calcium/lipid-binding domain, CaLB)"/>
    <property type="match status" value="1"/>
</dbReference>
<feature type="transmembrane region" description="Helical" evidence="10">
    <location>
        <begin position="125"/>
        <end position="150"/>
    </location>
</feature>
<dbReference type="InterPro" id="IPR014020">
    <property type="entry name" value="Tensin_C2-dom"/>
</dbReference>
<dbReference type="PANTHER" id="PTHR12305">
    <property type="entry name" value="PHOSPHATASE WITH HOMOLOGY TO TENSIN"/>
    <property type="match status" value="1"/>
</dbReference>
<evidence type="ECO:0000256" key="1">
    <source>
        <dbReference type="ARBA" id="ARBA00004141"/>
    </source>
</evidence>
<feature type="compositionally biased region" description="Basic and acidic residues" evidence="9">
    <location>
        <begin position="43"/>
        <end position="55"/>
    </location>
</feature>
<evidence type="ECO:0000256" key="8">
    <source>
        <dbReference type="ARBA" id="ARBA00023273"/>
    </source>
</evidence>
<dbReference type="PANTHER" id="PTHR12305:SF60">
    <property type="entry name" value="PHOSPHATIDYLINOSITOL 3,4,5-TRISPHOSPHATE 3-PHOSPHATASE TPTE2-RELATED"/>
    <property type="match status" value="1"/>
</dbReference>
<dbReference type="InterPro" id="IPR029021">
    <property type="entry name" value="Prot-tyrosine_phosphatase-like"/>
</dbReference>
<keyword evidence="5" id="KW-0378">Hydrolase</keyword>
<evidence type="ECO:0000256" key="6">
    <source>
        <dbReference type="ARBA" id="ARBA00022989"/>
    </source>
</evidence>
<organism evidence="14 15">
    <name type="scientific">Podarcis lilfordi</name>
    <name type="common">Lilford's wall lizard</name>
    <dbReference type="NCBI Taxonomy" id="74358"/>
    <lineage>
        <taxon>Eukaryota</taxon>
        <taxon>Metazoa</taxon>
        <taxon>Chordata</taxon>
        <taxon>Craniata</taxon>
        <taxon>Vertebrata</taxon>
        <taxon>Euteleostomi</taxon>
        <taxon>Lepidosauria</taxon>
        <taxon>Squamata</taxon>
        <taxon>Bifurcata</taxon>
        <taxon>Unidentata</taxon>
        <taxon>Episquamata</taxon>
        <taxon>Laterata</taxon>
        <taxon>Lacertibaenia</taxon>
        <taxon>Lacertidae</taxon>
        <taxon>Podarcis</taxon>
    </lineage>
</organism>
<sequence length="581" mass="67413">MRTRPYRAPRGSSSSCPGIMVASRWPWQRRSRASPEATGREPLALRRRDSREARGKPSVLFCSENHKRKMETERDGQHVVAHDTQVSRIREIEMDLDDGADKEEAESDSSTDLIKKKVSQFVMSFGFRLFGIVLIFVDISLVILSLMIAHKYHSLDVMIGNISLAIAFFFLFDVLLRVSIEGFEKYFESKLNILDAIIVGVTLLIDFVYAVSDFSGISLIPRAVIIFRILRVIILIRIFRLASEKERLEKLTRRIVSENKRRYTKDGFDLDLTYVTARVIAMSFPSSGKQSWYRNPIKEVARFLDTKHEGHYKVYNLCSEQGYDPKIFHYRVERIFIDDHNVPTLEEMVQFTRSVMEWMLQDENNVIAIHCKGGKGRTGTMICIWLIENSLFESAKESLQYFGKRRTDESTSSKFQGVETPSQNRYVEYYATLKWKYNLQLPKARPLEIKSIKLYAIHGVGKGNGSDLRVKIIMEKQVVFHCVCATQENCQLFFDGENDWVVIAFECCPVVSKDVKVRFESSSSAIPKGYDDCAFFFWFHTAFVEDNRLYLSRNEIDNLHKPRMWKTFREDFAVELHFGEC</sequence>